<evidence type="ECO:0000313" key="2">
    <source>
        <dbReference type="EMBL" id="QCT21749.1"/>
    </source>
</evidence>
<keyword evidence="1" id="KW-1133">Transmembrane helix</keyword>
<name>A0A4P8YLT3_9ENTR</name>
<dbReference type="OrthoDB" id="6626478at2"/>
<keyword evidence="1" id="KW-0472">Membrane</keyword>
<accession>A0A4P8YLT3</accession>
<keyword evidence="3" id="KW-1185">Reference proteome</keyword>
<organism evidence="2 3">
    <name type="scientific">Jejubacter calystegiae</name>
    <dbReference type="NCBI Taxonomy" id="2579935"/>
    <lineage>
        <taxon>Bacteria</taxon>
        <taxon>Pseudomonadati</taxon>
        <taxon>Pseudomonadota</taxon>
        <taxon>Gammaproteobacteria</taxon>
        <taxon>Enterobacterales</taxon>
        <taxon>Enterobacteriaceae</taxon>
        <taxon>Jejubacter</taxon>
    </lineage>
</organism>
<evidence type="ECO:0000313" key="3">
    <source>
        <dbReference type="Proteomes" id="UP000302163"/>
    </source>
</evidence>
<evidence type="ECO:0000256" key="1">
    <source>
        <dbReference type="SAM" id="Phobius"/>
    </source>
</evidence>
<dbReference type="EMBL" id="CP040428">
    <property type="protein sequence ID" value="QCT21749.1"/>
    <property type="molecule type" value="Genomic_DNA"/>
</dbReference>
<reference evidence="2 3" key="1">
    <citation type="submission" date="2019-05" db="EMBL/GenBank/DDBJ databases">
        <title>Complete genome sequence of Izhakiella calystegiae KSNA2, an endophyte isolated from beach morning glory (Calystegia soldanella).</title>
        <authorList>
            <person name="Jiang L."/>
            <person name="Jeong J.C."/>
            <person name="Kim C.Y."/>
            <person name="Kim D.H."/>
            <person name="Kim S.W."/>
            <person name="Lee j."/>
        </authorList>
    </citation>
    <scope>NUCLEOTIDE SEQUENCE [LARGE SCALE GENOMIC DNA]</scope>
    <source>
        <strain evidence="2 3">KSNA2</strain>
    </source>
</reference>
<dbReference type="KEGG" id="izh:FEM41_19880"/>
<keyword evidence="1" id="KW-0812">Transmembrane</keyword>
<proteinExistence type="predicted"/>
<sequence length="64" mass="7500">MQAMLGLLLSTVTVANEEHVIDFSKLIRELRLMIKQLPNWKFILLWLVAITAALGYFIGQVRWW</sequence>
<gene>
    <name evidence="2" type="ORF">FEM41_19880</name>
</gene>
<feature type="transmembrane region" description="Helical" evidence="1">
    <location>
        <begin position="39"/>
        <end position="59"/>
    </location>
</feature>
<dbReference type="AlphaFoldDB" id="A0A4P8YLT3"/>
<protein>
    <submittedName>
        <fullName evidence="2">Uncharacterized protein</fullName>
    </submittedName>
</protein>
<dbReference type="Proteomes" id="UP000302163">
    <property type="component" value="Chromosome"/>
</dbReference>